<evidence type="ECO:0000256" key="4">
    <source>
        <dbReference type="ARBA" id="ARBA00022679"/>
    </source>
</evidence>
<accession>A0A1I1AKK5</accession>
<comment type="pathway">
    <text evidence="9">Lipid metabolism; fatty acid biosynthesis.</text>
</comment>
<dbReference type="GO" id="GO:0006633">
    <property type="term" value="P:fatty acid biosynthetic process"/>
    <property type="evidence" value="ECO:0007669"/>
    <property type="project" value="UniProtKB-UniRule"/>
</dbReference>
<evidence type="ECO:0000256" key="5">
    <source>
        <dbReference type="ARBA" id="ARBA00022832"/>
    </source>
</evidence>
<dbReference type="Pfam" id="PF08545">
    <property type="entry name" value="ACP_syn_III"/>
    <property type="match status" value="1"/>
</dbReference>
<dbReference type="CDD" id="cd00830">
    <property type="entry name" value="KAS_III"/>
    <property type="match status" value="1"/>
</dbReference>
<evidence type="ECO:0000313" key="15">
    <source>
        <dbReference type="Proteomes" id="UP000233565"/>
    </source>
</evidence>
<comment type="similarity">
    <text evidence="1 9">Belongs to the thiolase-like superfamily. FabH family.</text>
</comment>
<name>A0A1I1AKK5_9ACTN</name>
<dbReference type="EC" id="2.3.1.180" evidence="9"/>
<proteinExistence type="inferred from homology"/>
<dbReference type="GO" id="GO:0004315">
    <property type="term" value="F:3-oxoacyl-[acyl-carrier-protein] synthase activity"/>
    <property type="evidence" value="ECO:0007669"/>
    <property type="project" value="InterPro"/>
</dbReference>
<feature type="region of interest" description="ACP-binding" evidence="9">
    <location>
        <begin position="263"/>
        <end position="267"/>
    </location>
</feature>
<reference evidence="12 15" key="3">
    <citation type="submission" date="2017-12" db="EMBL/GenBank/DDBJ databases">
        <title>Pharmacopeia of the Arctic Ocean.</title>
        <authorList>
            <person name="Collins E."/>
            <person name="Ducluzeau A.-L."/>
        </authorList>
    </citation>
    <scope>NUCLEOTIDE SEQUENCE [LARGE SCALE GENOMIC DNA]</scope>
    <source>
        <strain evidence="12 15">DSM 23325</strain>
    </source>
</reference>
<dbReference type="Pfam" id="PF08541">
    <property type="entry name" value="ACP_syn_III_C"/>
    <property type="match status" value="1"/>
</dbReference>
<dbReference type="AlphaFoldDB" id="A0A1I1AKK5"/>
<dbReference type="HAMAP" id="MF_01815">
    <property type="entry name" value="FabH"/>
    <property type="match status" value="1"/>
</dbReference>
<sequence length="337" mass="35199">MTSLTTTTGSPHAAILGVGAYRPVRLVPNADVVDAIASSDEWIQQRSGIKTRRWAGPDETVQMMSVEASRIAIERAGLEAGQIDCVVVATVSHLLQTPAVATAIAHELGTDHAAAFDISAACSGFCHGIALASDIVRAGSARYVLVVGVERLTDILDLTDRGTAFIFADGAGAAVVGPSDTPGIGPVVWGSDGEQFDLIRQREDWRDVVGSPEVPGSGVMPHLTMQGNPVFRWASFAMAKIGQQALDAAGVTLDDLDVFVPHQANMRIIDAMARSMKLPSTVRIARDVADQGNSSAASVPLALDRMMAEGEARSGDTALLIAFGAGLSYAAQVVTVP</sequence>
<feature type="active site" evidence="9">
    <location>
        <position position="262"/>
    </location>
</feature>
<evidence type="ECO:0000256" key="8">
    <source>
        <dbReference type="ARBA" id="ARBA00023315"/>
    </source>
</evidence>
<dbReference type="STRING" id="748909.SAMN05192575_1097"/>
<dbReference type="Gene3D" id="3.40.47.10">
    <property type="match status" value="2"/>
</dbReference>
<keyword evidence="6 9" id="KW-0443">Lipid metabolism</keyword>
<dbReference type="EMBL" id="FOKC01000009">
    <property type="protein sequence ID" value="SFB36970.1"/>
    <property type="molecule type" value="Genomic_DNA"/>
</dbReference>
<evidence type="ECO:0000256" key="2">
    <source>
        <dbReference type="ARBA" id="ARBA00022490"/>
    </source>
</evidence>
<evidence type="ECO:0000313" key="13">
    <source>
        <dbReference type="EMBL" id="SFB36970.1"/>
    </source>
</evidence>
<dbReference type="InterPro" id="IPR004655">
    <property type="entry name" value="FabH"/>
</dbReference>
<evidence type="ECO:0000256" key="3">
    <source>
        <dbReference type="ARBA" id="ARBA00022516"/>
    </source>
</evidence>
<comment type="domain">
    <text evidence="9">The last Arg residue of the ACP-binding site is essential for the weak association between ACP/AcpP and FabH.</text>
</comment>
<evidence type="ECO:0000256" key="6">
    <source>
        <dbReference type="ARBA" id="ARBA00023098"/>
    </source>
</evidence>
<feature type="active site" evidence="9">
    <location>
        <position position="122"/>
    </location>
</feature>
<organism evidence="13 14">
    <name type="scientific">Nocardioides alpinus</name>
    <dbReference type="NCBI Taxonomy" id="748909"/>
    <lineage>
        <taxon>Bacteria</taxon>
        <taxon>Bacillati</taxon>
        <taxon>Actinomycetota</taxon>
        <taxon>Actinomycetes</taxon>
        <taxon>Propionibacteriales</taxon>
        <taxon>Nocardioidaceae</taxon>
        <taxon>Nocardioides</taxon>
    </lineage>
</organism>
<dbReference type="NCBIfam" id="TIGR00747">
    <property type="entry name" value="fabH"/>
    <property type="match status" value="1"/>
</dbReference>
<dbReference type="InterPro" id="IPR016039">
    <property type="entry name" value="Thiolase-like"/>
</dbReference>
<dbReference type="GO" id="GO:0044550">
    <property type="term" value="P:secondary metabolite biosynthetic process"/>
    <property type="evidence" value="ECO:0007669"/>
    <property type="project" value="TreeGrafter"/>
</dbReference>
<dbReference type="UniPathway" id="UPA00094"/>
<keyword evidence="8 9" id="KW-0012">Acyltransferase</keyword>
<reference evidence="14" key="2">
    <citation type="submission" date="2016-10" db="EMBL/GenBank/DDBJ databases">
        <authorList>
            <person name="Varghese N."/>
            <person name="Submissions S."/>
        </authorList>
    </citation>
    <scope>NUCLEOTIDE SEQUENCE [LARGE SCALE GENOMIC DNA]</scope>
    <source>
        <strain evidence="14">CGMCC 1.10697</strain>
    </source>
</reference>
<protein>
    <recommendedName>
        <fullName evidence="9">Beta-ketoacyl-[acyl-carrier-protein] synthase III</fullName>
        <shortName evidence="9">Beta-ketoacyl-ACP synthase III</shortName>
        <shortName evidence="9">KAS III</shortName>
        <ecNumber evidence="9">2.3.1.180</ecNumber>
    </recommendedName>
    <alternativeName>
        <fullName evidence="9">3-oxoacyl-[acyl-carrier-protein] synthase 3</fullName>
    </alternativeName>
    <alternativeName>
        <fullName evidence="9">3-oxoacyl-[acyl-carrier-protein] synthase III</fullName>
    </alternativeName>
</protein>
<comment type="subunit">
    <text evidence="9">Homodimer.</text>
</comment>
<dbReference type="GO" id="GO:0005737">
    <property type="term" value="C:cytoplasm"/>
    <property type="evidence" value="ECO:0007669"/>
    <property type="project" value="UniProtKB-SubCell"/>
</dbReference>
<reference evidence="13" key="1">
    <citation type="submission" date="2016-10" db="EMBL/GenBank/DDBJ databases">
        <authorList>
            <person name="de Groot N.N."/>
        </authorList>
    </citation>
    <scope>NUCLEOTIDE SEQUENCE [LARGE SCALE GENOMIC DNA]</scope>
    <source>
        <strain evidence="13">CGMCC 1.10697</strain>
    </source>
</reference>
<evidence type="ECO:0000256" key="7">
    <source>
        <dbReference type="ARBA" id="ARBA00023160"/>
    </source>
</evidence>
<dbReference type="RefSeq" id="WP_091200200.1">
    <property type="nucleotide sequence ID" value="NZ_FOKC01000009.1"/>
</dbReference>
<keyword evidence="3 9" id="KW-0444">Lipid biosynthesis</keyword>
<keyword evidence="4 9" id="KW-0808">Transferase</keyword>
<evidence type="ECO:0000313" key="12">
    <source>
        <dbReference type="EMBL" id="PKH41039.1"/>
    </source>
</evidence>
<keyword evidence="9" id="KW-0511">Multifunctional enzyme</keyword>
<dbReference type="Proteomes" id="UP000233565">
    <property type="component" value="Unassembled WGS sequence"/>
</dbReference>
<gene>
    <name evidence="9" type="primary">fabH</name>
    <name evidence="12" type="ORF">CXG46_11395</name>
    <name evidence="13" type="ORF">SAMN05192575_1097</name>
</gene>
<feature type="domain" description="Beta-ketoacyl-[acyl-carrier-protein] synthase III C-terminal" evidence="10">
    <location>
        <begin position="246"/>
        <end position="335"/>
    </location>
</feature>
<comment type="subcellular location">
    <subcellularLocation>
        <location evidence="9">Cytoplasm</location>
    </subcellularLocation>
</comment>
<dbReference type="NCBIfam" id="NF006829">
    <property type="entry name" value="PRK09352.1"/>
    <property type="match status" value="1"/>
</dbReference>
<feature type="domain" description="Beta-ketoacyl-[acyl-carrier-protein] synthase III N-terminal" evidence="11">
    <location>
        <begin position="116"/>
        <end position="193"/>
    </location>
</feature>
<dbReference type="InterPro" id="IPR013751">
    <property type="entry name" value="ACP_syn_III_N"/>
</dbReference>
<dbReference type="Proteomes" id="UP000199113">
    <property type="component" value="Unassembled WGS sequence"/>
</dbReference>
<dbReference type="PANTHER" id="PTHR34069:SF2">
    <property type="entry name" value="BETA-KETOACYL-[ACYL-CARRIER-PROTEIN] SYNTHASE III"/>
    <property type="match status" value="1"/>
</dbReference>
<feature type="active site" evidence="9">
    <location>
        <position position="293"/>
    </location>
</feature>
<dbReference type="InterPro" id="IPR013747">
    <property type="entry name" value="ACP_syn_III_C"/>
</dbReference>
<dbReference type="PANTHER" id="PTHR34069">
    <property type="entry name" value="3-OXOACYL-[ACYL-CARRIER-PROTEIN] SYNTHASE 3"/>
    <property type="match status" value="1"/>
</dbReference>
<comment type="function">
    <text evidence="9">Catalyzes the condensation reaction of fatty acid synthesis by the addition to an acyl acceptor of two carbons from malonyl-ACP. Catalyzes the first condensation reaction which initiates fatty acid synthesis and may therefore play a role in governing the total rate of fatty acid production. Possesses both acetoacetyl-ACP synthase and acetyl transacylase activities. Its substrate specificity determines the biosynthesis of branched-chain and/or straight-chain of fatty acids.</text>
</comment>
<evidence type="ECO:0000259" key="11">
    <source>
        <dbReference type="Pfam" id="PF08545"/>
    </source>
</evidence>
<comment type="catalytic activity">
    <reaction evidence="9">
        <text>malonyl-[ACP] + acetyl-CoA + H(+) = 3-oxobutanoyl-[ACP] + CO2 + CoA</text>
        <dbReference type="Rhea" id="RHEA:12080"/>
        <dbReference type="Rhea" id="RHEA-COMP:9623"/>
        <dbReference type="Rhea" id="RHEA-COMP:9625"/>
        <dbReference type="ChEBI" id="CHEBI:15378"/>
        <dbReference type="ChEBI" id="CHEBI:16526"/>
        <dbReference type="ChEBI" id="CHEBI:57287"/>
        <dbReference type="ChEBI" id="CHEBI:57288"/>
        <dbReference type="ChEBI" id="CHEBI:78449"/>
        <dbReference type="ChEBI" id="CHEBI:78450"/>
        <dbReference type="EC" id="2.3.1.180"/>
    </reaction>
</comment>
<keyword evidence="7 9" id="KW-0275">Fatty acid biosynthesis</keyword>
<evidence type="ECO:0000256" key="9">
    <source>
        <dbReference type="HAMAP-Rule" id="MF_01815"/>
    </source>
</evidence>
<keyword evidence="15" id="KW-1185">Reference proteome</keyword>
<evidence type="ECO:0000256" key="1">
    <source>
        <dbReference type="ARBA" id="ARBA00008642"/>
    </source>
</evidence>
<keyword evidence="2 9" id="KW-0963">Cytoplasm</keyword>
<evidence type="ECO:0000259" key="10">
    <source>
        <dbReference type="Pfam" id="PF08541"/>
    </source>
</evidence>
<dbReference type="GO" id="GO:0033818">
    <property type="term" value="F:beta-ketoacyl-acyl-carrier-protein synthase III activity"/>
    <property type="evidence" value="ECO:0007669"/>
    <property type="project" value="UniProtKB-UniRule"/>
</dbReference>
<evidence type="ECO:0000313" key="14">
    <source>
        <dbReference type="Proteomes" id="UP000199113"/>
    </source>
</evidence>
<dbReference type="OrthoDB" id="9815506at2"/>
<dbReference type="SUPFAM" id="SSF53901">
    <property type="entry name" value="Thiolase-like"/>
    <property type="match status" value="1"/>
</dbReference>
<dbReference type="EMBL" id="PJBV01000016">
    <property type="protein sequence ID" value="PKH41039.1"/>
    <property type="molecule type" value="Genomic_DNA"/>
</dbReference>
<keyword evidence="5 9" id="KW-0276">Fatty acid metabolism</keyword>